<evidence type="ECO:0000256" key="4">
    <source>
        <dbReference type="ARBA" id="ARBA00022729"/>
    </source>
</evidence>
<evidence type="ECO:0000256" key="6">
    <source>
        <dbReference type="ARBA" id="ARBA00023088"/>
    </source>
</evidence>
<dbReference type="Gene3D" id="2.60.40.1280">
    <property type="match status" value="1"/>
</dbReference>
<feature type="region of interest" description="Disordered" evidence="7">
    <location>
        <begin position="1"/>
        <end position="26"/>
    </location>
</feature>
<feature type="region of interest" description="Disordered" evidence="7">
    <location>
        <begin position="294"/>
        <end position="313"/>
    </location>
</feature>
<feature type="domain" description="MucBP" evidence="8">
    <location>
        <begin position="424"/>
        <end position="495"/>
    </location>
</feature>
<dbReference type="RefSeq" id="WP_198145798.1">
    <property type="nucleotide sequence ID" value="NZ_KQ959912.1"/>
</dbReference>
<evidence type="ECO:0000259" key="10">
    <source>
        <dbReference type="Pfam" id="PF17961"/>
    </source>
</evidence>
<evidence type="ECO:0000259" key="8">
    <source>
        <dbReference type="Pfam" id="PF06458"/>
    </source>
</evidence>
<feature type="region of interest" description="Disordered" evidence="7">
    <location>
        <begin position="617"/>
        <end position="664"/>
    </location>
</feature>
<comment type="subcellular location">
    <subcellularLocation>
        <location evidence="1">Secreted</location>
        <location evidence="1">Cell wall</location>
        <topology evidence="1">Peptidoglycan-anchor</topology>
    </subcellularLocation>
</comment>
<evidence type="ECO:0000256" key="5">
    <source>
        <dbReference type="ARBA" id="ARBA00022737"/>
    </source>
</evidence>
<reference evidence="11 12" key="1">
    <citation type="submission" date="2016-01" db="EMBL/GenBank/DDBJ databases">
        <authorList>
            <person name="Mitreva M."/>
            <person name="Pepin K.H."/>
            <person name="Mihindukulasuriya K.A."/>
            <person name="Fulton R."/>
            <person name="Fronick C."/>
            <person name="O'Laughlin M."/>
            <person name="Miner T."/>
            <person name="Herter B."/>
            <person name="Rosa B.A."/>
            <person name="Cordes M."/>
            <person name="Tomlinson C."/>
            <person name="Wollam A."/>
            <person name="Palsikar V.B."/>
            <person name="Mardis E.R."/>
            <person name="Wilson R.K."/>
        </authorList>
    </citation>
    <scope>NUCLEOTIDE SEQUENCE [LARGE SCALE GENOMIC DNA]</scope>
    <source>
        <strain evidence="11 12">KA00071</strain>
    </source>
</reference>
<protein>
    <submittedName>
        <fullName evidence="11">Uncharacterized protein</fullName>
    </submittedName>
</protein>
<feature type="domain" description="SDR-like Ig" evidence="10">
    <location>
        <begin position="28"/>
        <end position="123"/>
    </location>
</feature>
<dbReference type="InterPro" id="IPR011252">
    <property type="entry name" value="Fibrogen-bd_dom1"/>
</dbReference>
<dbReference type="InterPro" id="IPR008966">
    <property type="entry name" value="Adhesion_dom_sf"/>
</dbReference>
<keyword evidence="4" id="KW-0732">Signal</keyword>
<feature type="domain" description="Fibrinogen-binding" evidence="9">
    <location>
        <begin position="166"/>
        <end position="300"/>
    </location>
</feature>
<evidence type="ECO:0000256" key="3">
    <source>
        <dbReference type="ARBA" id="ARBA00022525"/>
    </source>
</evidence>
<dbReference type="InterPro" id="IPR011266">
    <property type="entry name" value="Adhesin_Fg-bd_dom_2"/>
</dbReference>
<evidence type="ECO:0000256" key="7">
    <source>
        <dbReference type="SAM" id="MobiDB-lite"/>
    </source>
</evidence>
<evidence type="ECO:0000259" key="9">
    <source>
        <dbReference type="Pfam" id="PF10425"/>
    </source>
</evidence>
<dbReference type="Pfam" id="PF17961">
    <property type="entry name" value="Big_8"/>
    <property type="match status" value="1"/>
</dbReference>
<evidence type="ECO:0000313" key="12">
    <source>
        <dbReference type="Proteomes" id="UP000070467"/>
    </source>
</evidence>
<dbReference type="Pfam" id="PF10425">
    <property type="entry name" value="SdrG_C_C"/>
    <property type="match status" value="1"/>
</dbReference>
<dbReference type="InterPro" id="IPR041171">
    <property type="entry name" value="SDR_Ig"/>
</dbReference>
<feature type="compositionally biased region" description="Basic and acidic residues" evidence="7">
    <location>
        <begin position="632"/>
        <end position="664"/>
    </location>
</feature>
<keyword evidence="12" id="KW-1185">Reference proteome</keyword>
<evidence type="ECO:0000313" key="11">
    <source>
        <dbReference type="EMBL" id="KXB54927.1"/>
    </source>
</evidence>
<dbReference type="SUPFAM" id="SSF49401">
    <property type="entry name" value="Bacterial adhesins"/>
    <property type="match status" value="2"/>
</dbReference>
<keyword evidence="2" id="KW-0134">Cell wall</keyword>
<feature type="compositionally biased region" description="Basic and acidic residues" evidence="7">
    <location>
        <begin position="679"/>
        <end position="700"/>
    </location>
</feature>
<name>A0ABR5TK65_9BACL</name>
<gene>
    <name evidence="11" type="ORF">HMPREF1871_01273</name>
</gene>
<dbReference type="InterPro" id="IPR009459">
    <property type="entry name" value="MucBP_dom"/>
</dbReference>
<dbReference type="EMBL" id="LSDB01000080">
    <property type="protein sequence ID" value="KXB54927.1"/>
    <property type="molecule type" value="Genomic_DNA"/>
</dbReference>
<feature type="region of interest" description="Disordered" evidence="7">
    <location>
        <begin position="678"/>
        <end position="700"/>
    </location>
</feature>
<proteinExistence type="predicted"/>
<keyword evidence="3" id="KW-0964">Secreted</keyword>
<organism evidence="11 12">
    <name type="scientific">Gemelliphila asaccharolytica</name>
    <dbReference type="NCBI Taxonomy" id="502393"/>
    <lineage>
        <taxon>Bacteria</taxon>
        <taxon>Bacillati</taxon>
        <taxon>Bacillota</taxon>
        <taxon>Bacilli</taxon>
        <taxon>Bacillales</taxon>
        <taxon>Gemellaceae</taxon>
        <taxon>Gemelliphila</taxon>
    </lineage>
</organism>
<feature type="domain" description="MucBP" evidence="8">
    <location>
        <begin position="604"/>
        <end position="677"/>
    </location>
</feature>
<sequence>MVISGNTNENATTIHPLRSSEPNDTTTDQEMRYKIAFDIDKNTVKEGDYFDVDLSKNVNLYGSTTKDSDISTKLYIGNDVVAKGVYDVEKHKMRYTFTKNAEKYGRFHQEISEPLFIDPKEVPFDEDALKVQASIGIHKAEKTVAIDYRVPVAEGAVDIDSNSVATLYDINEQAGTYKETIYVNNQGKPQNGTKMIIENGGQDSFTTFDGQVLNSVKVYKVKDPYNLKGSMDYDAENLEELKPSQFEKKLKDDHSGIEINLQNKGSKDVYVIHYSGKYDASKTANVKTTAIADPENKPTETASHIASVSLKDPEDANEAAKGSFYDMHIYQTVDKDGNLIKTDSIKEFQHYSKGTENESYETEKIDEPGYTLNKVVAQNKAICNQDGSKATGNFTDRITKSVTYYYTRQNNKGFFKEHHVYQTVDDQGNVLSTDYVESGNLQDGDENQKYIAKKQDLEGYTFTHVEDVDGTSKTDDSVTGNFETDKTKKATFFYQKVVKKGHFKETHIYITKDKTTGKIVGKEVVEGDLKSGSNGDKYTTEKKDKDGYKLTEVKATENNPLFDKNGKKTEGTYIEGITQKVQYTYEKEVSTGTFTETHVYITKDDEGNIISKEVVTKEPQRGESSEEYTTGKIDKDGFTFKEAKDPKEDPTYSKKDGATTKGKFKEGKDQAITYVYERTVQKEKPAPTPEVKKGNFKETH</sequence>
<feature type="non-terminal residue" evidence="11">
    <location>
        <position position="700"/>
    </location>
</feature>
<dbReference type="Pfam" id="PF06458">
    <property type="entry name" value="MucBP"/>
    <property type="match status" value="4"/>
</dbReference>
<evidence type="ECO:0000256" key="2">
    <source>
        <dbReference type="ARBA" id="ARBA00022512"/>
    </source>
</evidence>
<dbReference type="Gene3D" id="2.60.40.1290">
    <property type="match status" value="1"/>
</dbReference>
<keyword evidence="6" id="KW-0572">Peptidoglycan-anchor</keyword>
<accession>A0ABR5TK65</accession>
<keyword evidence="5" id="KW-0677">Repeat</keyword>
<dbReference type="Gene3D" id="3.10.20.320">
    <property type="entry name" value="Putative peptidoglycan bound protein (lpxtg motif)"/>
    <property type="match status" value="1"/>
</dbReference>
<feature type="domain" description="MucBP" evidence="8">
    <location>
        <begin position="333"/>
        <end position="407"/>
    </location>
</feature>
<feature type="domain" description="MucBP" evidence="8">
    <location>
        <begin position="521"/>
        <end position="586"/>
    </location>
</feature>
<evidence type="ECO:0000256" key="1">
    <source>
        <dbReference type="ARBA" id="ARBA00004168"/>
    </source>
</evidence>
<feature type="compositionally biased region" description="Polar residues" evidence="7">
    <location>
        <begin position="1"/>
        <end position="13"/>
    </location>
</feature>
<comment type="caution">
    <text evidence="11">The sequence shown here is derived from an EMBL/GenBank/DDBJ whole genome shotgun (WGS) entry which is preliminary data.</text>
</comment>
<dbReference type="Proteomes" id="UP000070467">
    <property type="component" value="Unassembled WGS sequence"/>
</dbReference>